<dbReference type="SMART" id="SM00448">
    <property type="entry name" value="REC"/>
    <property type="match status" value="1"/>
</dbReference>
<accession>A0A1H6DEB2</accession>
<dbReference type="Proteomes" id="UP000236732">
    <property type="component" value="Unassembled WGS sequence"/>
</dbReference>
<dbReference type="InterPro" id="IPR058245">
    <property type="entry name" value="NreC/VraR/RcsB-like_REC"/>
</dbReference>
<name>A0A1H6DEB2_9ACTN</name>
<evidence type="ECO:0000256" key="4">
    <source>
        <dbReference type="SAM" id="MobiDB-lite"/>
    </source>
</evidence>
<reference evidence="7 8" key="1">
    <citation type="submission" date="2016-10" db="EMBL/GenBank/DDBJ databases">
        <authorList>
            <person name="de Groot N.N."/>
        </authorList>
    </citation>
    <scope>NUCLEOTIDE SEQUENCE [LARGE SCALE GENOMIC DNA]</scope>
    <source>
        <strain evidence="7 8">CGMCC 4.7037</strain>
    </source>
</reference>
<keyword evidence="1 3" id="KW-0597">Phosphoprotein</keyword>
<evidence type="ECO:0000256" key="3">
    <source>
        <dbReference type="PROSITE-ProRule" id="PRU00169"/>
    </source>
</evidence>
<dbReference type="SUPFAM" id="SSF52172">
    <property type="entry name" value="CheY-like"/>
    <property type="match status" value="1"/>
</dbReference>
<keyword evidence="2 7" id="KW-0238">DNA-binding</keyword>
<dbReference type="CDD" id="cd17535">
    <property type="entry name" value="REC_NarL-like"/>
    <property type="match status" value="1"/>
</dbReference>
<dbReference type="InterPro" id="IPR016032">
    <property type="entry name" value="Sig_transdc_resp-reg_C-effctor"/>
</dbReference>
<dbReference type="InterPro" id="IPR000792">
    <property type="entry name" value="Tscrpt_reg_LuxR_C"/>
</dbReference>
<gene>
    <name evidence="7" type="ORF">SAMN05444920_105246</name>
</gene>
<feature type="modified residue" description="4-aspartylphosphate" evidence="3">
    <location>
        <position position="57"/>
    </location>
</feature>
<feature type="region of interest" description="Disordered" evidence="4">
    <location>
        <begin position="209"/>
        <end position="260"/>
    </location>
</feature>
<dbReference type="EMBL" id="FNVT01000005">
    <property type="protein sequence ID" value="SEG83718.1"/>
    <property type="molecule type" value="Genomic_DNA"/>
</dbReference>
<evidence type="ECO:0000313" key="7">
    <source>
        <dbReference type="EMBL" id="SEG83718.1"/>
    </source>
</evidence>
<dbReference type="PANTHER" id="PTHR43214:SF43">
    <property type="entry name" value="TWO-COMPONENT RESPONSE REGULATOR"/>
    <property type="match status" value="1"/>
</dbReference>
<dbReference type="PROSITE" id="PS50110">
    <property type="entry name" value="RESPONSE_REGULATORY"/>
    <property type="match status" value="1"/>
</dbReference>
<protein>
    <submittedName>
        <fullName evidence="7">DNA-binding response regulator, NarL/FixJ family, contains REC and HTH domains</fullName>
    </submittedName>
</protein>
<dbReference type="Pfam" id="PF00072">
    <property type="entry name" value="Response_reg"/>
    <property type="match status" value="1"/>
</dbReference>
<feature type="domain" description="HTH luxR-type" evidence="5">
    <location>
        <begin position="149"/>
        <end position="214"/>
    </location>
</feature>
<dbReference type="InterPro" id="IPR039420">
    <property type="entry name" value="WalR-like"/>
</dbReference>
<dbReference type="GO" id="GO:0000160">
    <property type="term" value="P:phosphorelay signal transduction system"/>
    <property type="evidence" value="ECO:0007669"/>
    <property type="project" value="InterPro"/>
</dbReference>
<proteinExistence type="predicted"/>
<keyword evidence="8" id="KW-1185">Reference proteome</keyword>
<evidence type="ECO:0000259" key="6">
    <source>
        <dbReference type="PROSITE" id="PS50110"/>
    </source>
</evidence>
<dbReference type="InterPro" id="IPR011006">
    <property type="entry name" value="CheY-like_superfamily"/>
</dbReference>
<evidence type="ECO:0000259" key="5">
    <source>
        <dbReference type="PROSITE" id="PS50043"/>
    </source>
</evidence>
<dbReference type="Gene3D" id="3.40.50.2300">
    <property type="match status" value="1"/>
</dbReference>
<dbReference type="AlphaFoldDB" id="A0A1H6DEB2"/>
<feature type="domain" description="Response regulatory" evidence="6">
    <location>
        <begin position="6"/>
        <end position="122"/>
    </location>
</feature>
<dbReference type="GO" id="GO:0003677">
    <property type="term" value="F:DNA binding"/>
    <property type="evidence" value="ECO:0007669"/>
    <property type="project" value="UniProtKB-KW"/>
</dbReference>
<feature type="compositionally biased region" description="Low complexity" evidence="4">
    <location>
        <begin position="231"/>
        <end position="241"/>
    </location>
</feature>
<dbReference type="PROSITE" id="PS00622">
    <property type="entry name" value="HTH_LUXR_1"/>
    <property type="match status" value="1"/>
</dbReference>
<dbReference type="PANTHER" id="PTHR43214">
    <property type="entry name" value="TWO-COMPONENT RESPONSE REGULATOR"/>
    <property type="match status" value="1"/>
</dbReference>
<sequence length="260" mass="27454">MSRPVRVLLVDDQGLIRQGLRKMLEIEDGIEVVGEAADGEEALRVTVACAPDVALVDARMPRMDGVELISHLSIDHPTVAAIVLSTFDEDDYIFGALRAGAVGYLLKDCTPDDLVDAIRRAGRGETVLAPPVAARLVAEIRRTPAAPSTLPNQERLSARESEVARLIAAGATNREIAVQLVITEGTVKNHVSSLLRKFGLRDRTRLALHLNDDPEAPDGSSGPRDPAGPKSPDGPNGPDGTDGTDGSGGPDDPGPSSNDR</sequence>
<dbReference type="SUPFAM" id="SSF46894">
    <property type="entry name" value="C-terminal effector domain of the bipartite response regulators"/>
    <property type="match status" value="1"/>
</dbReference>
<evidence type="ECO:0000313" key="8">
    <source>
        <dbReference type="Proteomes" id="UP000236732"/>
    </source>
</evidence>
<dbReference type="CDD" id="cd06170">
    <property type="entry name" value="LuxR_C_like"/>
    <property type="match status" value="1"/>
</dbReference>
<evidence type="ECO:0000256" key="1">
    <source>
        <dbReference type="ARBA" id="ARBA00022553"/>
    </source>
</evidence>
<dbReference type="SMART" id="SM00421">
    <property type="entry name" value="HTH_LUXR"/>
    <property type="match status" value="1"/>
</dbReference>
<dbReference type="GO" id="GO:0006355">
    <property type="term" value="P:regulation of DNA-templated transcription"/>
    <property type="evidence" value="ECO:0007669"/>
    <property type="project" value="InterPro"/>
</dbReference>
<evidence type="ECO:0000256" key="2">
    <source>
        <dbReference type="ARBA" id="ARBA00023125"/>
    </source>
</evidence>
<dbReference type="PRINTS" id="PR00038">
    <property type="entry name" value="HTHLUXR"/>
</dbReference>
<dbReference type="InterPro" id="IPR001789">
    <property type="entry name" value="Sig_transdc_resp-reg_receiver"/>
</dbReference>
<dbReference type="Pfam" id="PF00196">
    <property type="entry name" value="GerE"/>
    <property type="match status" value="1"/>
</dbReference>
<dbReference type="OrthoDB" id="3525633at2"/>
<dbReference type="PROSITE" id="PS50043">
    <property type="entry name" value="HTH_LUXR_2"/>
    <property type="match status" value="1"/>
</dbReference>
<organism evidence="7 8">
    <name type="scientific">Nonomuraea solani</name>
    <dbReference type="NCBI Taxonomy" id="1144553"/>
    <lineage>
        <taxon>Bacteria</taxon>
        <taxon>Bacillati</taxon>
        <taxon>Actinomycetota</taxon>
        <taxon>Actinomycetes</taxon>
        <taxon>Streptosporangiales</taxon>
        <taxon>Streptosporangiaceae</taxon>
        <taxon>Nonomuraea</taxon>
    </lineage>
</organism>